<protein>
    <recommendedName>
        <fullName evidence="9">Flavin-containing monooxygenase</fullName>
        <ecNumber evidence="9">1.-.-.-</ecNumber>
    </recommendedName>
</protein>
<evidence type="ECO:0000256" key="4">
    <source>
        <dbReference type="ARBA" id="ARBA00022827"/>
    </source>
</evidence>
<dbReference type="PANTHER" id="PTHR43539">
    <property type="entry name" value="FLAVIN-BINDING MONOOXYGENASE-LIKE PROTEIN (AFU_ORTHOLOGUE AFUA_4G09220)"/>
    <property type="match status" value="1"/>
</dbReference>
<dbReference type="GO" id="GO:0103075">
    <property type="term" value="F:indole-3-pyruvate monooxygenase activity"/>
    <property type="evidence" value="ECO:0007669"/>
    <property type="project" value="UniProtKB-EC"/>
</dbReference>
<dbReference type="Pfam" id="PF00743">
    <property type="entry name" value="FMO-like"/>
    <property type="match status" value="1"/>
</dbReference>
<evidence type="ECO:0000256" key="6">
    <source>
        <dbReference type="ARBA" id="ARBA00023002"/>
    </source>
</evidence>
<evidence type="ECO:0000256" key="9">
    <source>
        <dbReference type="RuleBase" id="RU361177"/>
    </source>
</evidence>
<dbReference type="SMR" id="A0A843WDJ5"/>
<evidence type="ECO:0000256" key="2">
    <source>
        <dbReference type="ARBA" id="ARBA00009183"/>
    </source>
</evidence>
<dbReference type="GO" id="GO:0009851">
    <property type="term" value="P:auxin biosynthetic process"/>
    <property type="evidence" value="ECO:0007669"/>
    <property type="project" value="TreeGrafter"/>
</dbReference>
<dbReference type="Proteomes" id="UP000652761">
    <property type="component" value="Unassembled WGS sequence"/>
</dbReference>
<evidence type="ECO:0000256" key="7">
    <source>
        <dbReference type="ARBA" id="ARBA00023033"/>
    </source>
</evidence>
<dbReference type="PANTHER" id="PTHR43539:SF38">
    <property type="entry name" value="INDOLE-3-PYRUVATE MONOOXYGENASE YUCCA6"/>
    <property type="match status" value="1"/>
</dbReference>
<dbReference type="EC" id="1.-.-.-" evidence="9"/>
<dbReference type="GO" id="GO:0050661">
    <property type="term" value="F:NADP binding"/>
    <property type="evidence" value="ECO:0007669"/>
    <property type="project" value="InterPro"/>
</dbReference>
<dbReference type="EMBL" id="NMUH01003302">
    <property type="protein sequence ID" value="MQM04878.1"/>
    <property type="molecule type" value="Genomic_DNA"/>
</dbReference>
<reference evidence="10" key="1">
    <citation type="submission" date="2017-07" db="EMBL/GenBank/DDBJ databases">
        <title>Taro Niue Genome Assembly and Annotation.</title>
        <authorList>
            <person name="Atibalentja N."/>
            <person name="Keating K."/>
            <person name="Fields C.J."/>
        </authorList>
    </citation>
    <scope>NUCLEOTIDE SEQUENCE</scope>
    <source>
        <strain evidence="10">Niue_2</strain>
        <tissue evidence="10">Leaf</tissue>
    </source>
</reference>
<evidence type="ECO:0000256" key="8">
    <source>
        <dbReference type="ARBA" id="ARBA00047707"/>
    </source>
</evidence>
<comment type="caution">
    <text evidence="10">The sequence shown here is derived from an EMBL/GenBank/DDBJ whole genome shotgun (WGS) entry which is preliminary data.</text>
</comment>
<keyword evidence="3 9" id="KW-0285">Flavoprotein</keyword>
<comment type="cofactor">
    <cofactor evidence="1 9">
        <name>FAD</name>
        <dbReference type="ChEBI" id="CHEBI:57692"/>
    </cofactor>
</comment>
<dbReference type="OrthoDB" id="66881at2759"/>
<name>A0A843WDJ5_COLES</name>
<evidence type="ECO:0000313" key="10">
    <source>
        <dbReference type="EMBL" id="MQM04878.1"/>
    </source>
</evidence>
<organism evidence="10 11">
    <name type="scientific">Colocasia esculenta</name>
    <name type="common">Wild taro</name>
    <name type="synonym">Arum esculentum</name>
    <dbReference type="NCBI Taxonomy" id="4460"/>
    <lineage>
        <taxon>Eukaryota</taxon>
        <taxon>Viridiplantae</taxon>
        <taxon>Streptophyta</taxon>
        <taxon>Embryophyta</taxon>
        <taxon>Tracheophyta</taxon>
        <taxon>Spermatophyta</taxon>
        <taxon>Magnoliopsida</taxon>
        <taxon>Liliopsida</taxon>
        <taxon>Araceae</taxon>
        <taxon>Aroideae</taxon>
        <taxon>Colocasieae</taxon>
        <taxon>Colocasia</taxon>
    </lineage>
</organism>
<comment type="catalytic activity">
    <reaction evidence="8">
        <text>indole-3-pyruvate + NADPH + O2 + H(+) = (indol-3-yl)acetate + CO2 + NADP(+) + H2O</text>
        <dbReference type="Rhea" id="RHEA:34331"/>
        <dbReference type="ChEBI" id="CHEBI:15377"/>
        <dbReference type="ChEBI" id="CHEBI:15378"/>
        <dbReference type="ChEBI" id="CHEBI:15379"/>
        <dbReference type="ChEBI" id="CHEBI:16526"/>
        <dbReference type="ChEBI" id="CHEBI:17640"/>
        <dbReference type="ChEBI" id="CHEBI:30854"/>
        <dbReference type="ChEBI" id="CHEBI:57783"/>
        <dbReference type="ChEBI" id="CHEBI:58349"/>
        <dbReference type="EC" id="1.14.13.168"/>
    </reaction>
</comment>
<keyword evidence="11" id="KW-1185">Reference proteome</keyword>
<sequence length="452" mass="50298">MDCWREAEGKRVHDPFYYCYSRGDSSCKAAKTAATAAAGEGEMFVRVEGPLIVGAGPSGLAVAACLKEKGVPSVVLERSDCIASLWQHKTYDRLRLHLPKQFCELPHMPFPPSFPTYPTKQQFLAYLEAYVRHFDINPVFNQAVDSAEYDHKLGLWRVRTTAQKGVQGKEKEAAPVEYVCRWLVVATGENAEIVIPDIEGMEEFNGPVVHTSAYRRGDAFRGKKVLVVGCGNSGMEICLDLCNYDAHPTLVVRDAVHVLPREMLGSSTFGLSMWLMKWLPVRTADRLLLLLSRLTLGDTARFGLERPQLGPLELKVLSGKTPVLDVGTLAKIKSGDVKVRPAIKRLIGHGAQFINERTENFDAIVLATGYKSNVPSWLKDGEHFSEKTGMPRRPFPYGWKGEHGLYAVGFTQRGILGASMDAKRIAHDIEQHWNARDHVKQPAIFSRLPAMP</sequence>
<keyword evidence="7 9" id="KW-0503">Monooxygenase</keyword>
<evidence type="ECO:0000256" key="5">
    <source>
        <dbReference type="ARBA" id="ARBA00022857"/>
    </source>
</evidence>
<dbReference type="InterPro" id="IPR036188">
    <property type="entry name" value="FAD/NAD-bd_sf"/>
</dbReference>
<dbReference type="PRINTS" id="PR00411">
    <property type="entry name" value="PNDRDTASEI"/>
</dbReference>
<proteinExistence type="inferred from homology"/>
<dbReference type="InterPro" id="IPR020946">
    <property type="entry name" value="Flavin_mOase-like"/>
</dbReference>
<dbReference type="AlphaFoldDB" id="A0A843WDJ5"/>
<dbReference type="SUPFAM" id="SSF51905">
    <property type="entry name" value="FAD/NAD(P)-binding domain"/>
    <property type="match status" value="2"/>
</dbReference>
<dbReference type="FunFam" id="3.50.50.60:FF:000100">
    <property type="entry name" value="Flavin-containing monooxygenase"/>
    <property type="match status" value="1"/>
</dbReference>
<keyword evidence="4 9" id="KW-0274">FAD</keyword>
<evidence type="ECO:0000256" key="1">
    <source>
        <dbReference type="ARBA" id="ARBA00001974"/>
    </source>
</evidence>
<gene>
    <name evidence="10" type="ORF">Taro_037682</name>
</gene>
<dbReference type="GO" id="GO:0004499">
    <property type="term" value="F:N,N-dimethylaniline monooxygenase activity"/>
    <property type="evidence" value="ECO:0007669"/>
    <property type="project" value="InterPro"/>
</dbReference>
<comment type="similarity">
    <text evidence="2 9">Belongs to the FMO family.</text>
</comment>
<keyword evidence="6 9" id="KW-0560">Oxidoreductase</keyword>
<dbReference type="InterPro" id="IPR050982">
    <property type="entry name" value="Auxin_biosynth/cation_transpt"/>
</dbReference>
<dbReference type="PRINTS" id="PR00368">
    <property type="entry name" value="FADPNR"/>
</dbReference>
<keyword evidence="5" id="KW-0521">NADP</keyword>
<dbReference type="Gene3D" id="3.50.50.60">
    <property type="entry name" value="FAD/NAD(P)-binding domain"/>
    <property type="match status" value="1"/>
</dbReference>
<dbReference type="GO" id="GO:0050660">
    <property type="term" value="F:flavin adenine dinucleotide binding"/>
    <property type="evidence" value="ECO:0007669"/>
    <property type="project" value="InterPro"/>
</dbReference>
<accession>A0A843WDJ5</accession>
<evidence type="ECO:0000313" key="11">
    <source>
        <dbReference type="Proteomes" id="UP000652761"/>
    </source>
</evidence>
<evidence type="ECO:0000256" key="3">
    <source>
        <dbReference type="ARBA" id="ARBA00022630"/>
    </source>
</evidence>